<dbReference type="PANTHER" id="PTHR13268:SF0">
    <property type="entry name" value="BCAS3 MICROTUBULE ASSOCIATED CELL MIGRATION FACTOR"/>
    <property type="match status" value="1"/>
</dbReference>
<dbReference type="InterPro" id="IPR045142">
    <property type="entry name" value="BCAS3-like"/>
</dbReference>
<feature type="region of interest" description="Disordered" evidence="1">
    <location>
        <begin position="1096"/>
        <end position="1152"/>
    </location>
</feature>
<feature type="region of interest" description="Disordered" evidence="1">
    <location>
        <begin position="1015"/>
        <end position="1079"/>
    </location>
</feature>
<evidence type="ECO:0000313" key="3">
    <source>
        <dbReference type="Proteomes" id="UP000192596"/>
    </source>
</evidence>
<dbReference type="OrthoDB" id="3938623at2759"/>
<gene>
    <name evidence="2" type="ORF">B0A48_06572</name>
</gene>
<feature type="compositionally biased region" description="Basic and acidic residues" evidence="1">
    <location>
        <begin position="1113"/>
        <end position="1125"/>
    </location>
</feature>
<accession>A0A1V8TBX6</accession>
<protein>
    <recommendedName>
        <fullName evidence="4">BCAS3 domain-containing protein</fullName>
    </recommendedName>
</protein>
<feature type="compositionally biased region" description="Basic residues" evidence="1">
    <location>
        <begin position="25"/>
        <end position="41"/>
    </location>
</feature>
<feature type="compositionally biased region" description="Basic and acidic residues" evidence="1">
    <location>
        <begin position="199"/>
        <end position="208"/>
    </location>
</feature>
<feature type="compositionally biased region" description="Polar residues" evidence="1">
    <location>
        <begin position="1015"/>
        <end position="1033"/>
    </location>
</feature>
<dbReference type="AlphaFoldDB" id="A0A1V8TBX6"/>
<evidence type="ECO:0000313" key="2">
    <source>
        <dbReference type="EMBL" id="OQO08702.1"/>
    </source>
</evidence>
<reference evidence="3" key="1">
    <citation type="submission" date="2017-03" db="EMBL/GenBank/DDBJ databases">
        <title>Genomes of endolithic fungi from Antarctica.</title>
        <authorList>
            <person name="Coleine C."/>
            <person name="Masonjones S."/>
            <person name="Stajich J.E."/>
        </authorList>
    </citation>
    <scope>NUCLEOTIDE SEQUENCE [LARGE SCALE GENOMIC DNA]</scope>
    <source>
        <strain evidence="3">CCFEE 5527</strain>
    </source>
</reference>
<dbReference type="InParanoid" id="A0A1V8TBX6"/>
<keyword evidence="3" id="KW-1185">Reference proteome</keyword>
<feature type="compositionally biased region" description="Low complexity" evidence="1">
    <location>
        <begin position="1054"/>
        <end position="1066"/>
    </location>
</feature>
<organism evidence="2 3">
    <name type="scientific">Cryoendolithus antarcticus</name>
    <dbReference type="NCBI Taxonomy" id="1507870"/>
    <lineage>
        <taxon>Eukaryota</taxon>
        <taxon>Fungi</taxon>
        <taxon>Dikarya</taxon>
        <taxon>Ascomycota</taxon>
        <taxon>Pezizomycotina</taxon>
        <taxon>Dothideomycetes</taxon>
        <taxon>Dothideomycetidae</taxon>
        <taxon>Cladosporiales</taxon>
        <taxon>Cladosporiaceae</taxon>
        <taxon>Cryoendolithus</taxon>
    </lineage>
</organism>
<feature type="region of interest" description="Disordered" evidence="1">
    <location>
        <begin position="572"/>
        <end position="608"/>
    </location>
</feature>
<dbReference type="PANTHER" id="PTHR13268">
    <property type="entry name" value="BREAST CARCINOMA AMPLIFIED SEQUENCE 3"/>
    <property type="match status" value="1"/>
</dbReference>
<comment type="caution">
    <text evidence="2">The sequence shown here is derived from an EMBL/GenBank/DDBJ whole genome shotgun (WGS) entry which is preliminary data.</text>
</comment>
<feature type="compositionally biased region" description="Basic and acidic residues" evidence="1">
    <location>
        <begin position="140"/>
        <end position="149"/>
    </location>
</feature>
<dbReference type="STRING" id="1507870.A0A1V8TBX6"/>
<feature type="compositionally biased region" description="Basic and acidic residues" evidence="1">
    <location>
        <begin position="115"/>
        <end position="125"/>
    </location>
</feature>
<proteinExistence type="predicted"/>
<feature type="compositionally biased region" description="Acidic residues" evidence="1">
    <location>
        <begin position="1067"/>
        <end position="1078"/>
    </location>
</feature>
<feature type="region of interest" description="Disordered" evidence="1">
    <location>
        <begin position="463"/>
        <end position="484"/>
    </location>
</feature>
<sequence length="1152" mass="124079">MPPAPASDPDDTQYATTNTTFKPTAGKKKPKKIAAAKKKKNVTPWTDPEDTASPRSVTPSPPVHNGVSLADQEMTPPMSEPELEKEVVVDEDFGPTPSREMSEMAALGWDEEAEDAAHGEEKGLFDELDEQVAVYEEPEIPVKEAEPERQMSPMPRPSFVDRPRNFEAASPPPALSPSPQTHDLPIQRTRPGTSRRTSHSSDRLRRESATMPKPPPPRHRPLSFLEPANPPHLMQDHYFSLPGLDYGNKTAPSGKPAGSDHYCCTFDSFTSSGDAASAGKARDALLVGWAGGLDVYRVLKEKLEIVGRLEGLRGGVVGAKVLPSSIAGSAWAALRPLIAVVVHGRLTPTADESIVDARKRRGEDDKWQTTVEVYSLQSQTWVATLYTSAPVSAAKGVHGSLPEVPAPVGDLRVDAKGKFVTVASGTSGEVYVFTAKSSDEDEEPAFRCIGKYWTTLQSRLDAQMRPSTAKDSASRSTTEPPTAPLLSLSGRWLITVPPNSSSRIGMHARVAPPVGGQSTPGGSDHVAPAQPNPSIDVVGLNAEGVLARYSRQAAQEILKVSRMGIEMGKAGWSEFTHPSPPNQTPQARPQGTEAGFPPAQGNDDEMPRTVKEPAVVAIIDLERLADTTERGQKSLPPYLATFLLEDGCNFVSLSEDGIQLLTTSRTGEASHVWDLQHVAHGSTDAAAVEDGEAVTGPHVRRVHGMVRNTQSVVVDAIWARDDSFVALLTTHGTVHLNEITRRSRDEQKRRRRSTAATSNRTEKAAPVVGVSHSVSPPSRNGFLSGLRSWGATVSSQVNTIRSTTSNVGLGIPTTFAGFREATGAGAAMGSRAVARGISTGYSVAKTGMGDMWHADDNKIRRKELIDITRTGAIRWQCGRSGLAVAVTCGGKVYVYPVQRVTRLRGDTEWTGLKAEKAIKNGMREFTLPNITTHASRPSTADSSCIAQGPHGFWSLRPASTSIVRAPQANTGAEGSDRMRYETNPPYCPFYIDRRVSMYTYDSHLATSSSQRTVRLTSSPATTASSFHTRGYDSSETEPWCFGGPLPPLTKLNDATSSSHASFASSPEPDDEPDTEPDALLDFSPQEVISAAEQLGGFGVTSSEDEPGVQSRLMGEKGKGYRRSWEYEEGQGVQGQGGDGVFNMLDEDQDEFS</sequence>
<dbReference type="GO" id="GO:0006914">
    <property type="term" value="P:autophagy"/>
    <property type="evidence" value="ECO:0007669"/>
    <property type="project" value="InterPro"/>
</dbReference>
<feature type="compositionally biased region" description="Low complexity" evidence="1">
    <location>
        <begin position="766"/>
        <end position="776"/>
    </location>
</feature>
<feature type="compositionally biased region" description="Polar residues" evidence="1">
    <location>
        <begin position="463"/>
        <end position="480"/>
    </location>
</feature>
<feature type="region of interest" description="Disordered" evidence="1">
    <location>
        <begin position="1"/>
        <end position="229"/>
    </location>
</feature>
<dbReference type="GO" id="GO:0042594">
    <property type="term" value="P:response to starvation"/>
    <property type="evidence" value="ECO:0007669"/>
    <property type="project" value="TreeGrafter"/>
</dbReference>
<dbReference type="Proteomes" id="UP000192596">
    <property type="component" value="Unassembled WGS sequence"/>
</dbReference>
<evidence type="ECO:0008006" key="4">
    <source>
        <dbReference type="Google" id="ProtNLM"/>
    </source>
</evidence>
<name>A0A1V8TBX6_9PEZI</name>
<dbReference type="EMBL" id="NAJO01000012">
    <property type="protein sequence ID" value="OQO08702.1"/>
    <property type="molecule type" value="Genomic_DNA"/>
</dbReference>
<evidence type="ECO:0000256" key="1">
    <source>
        <dbReference type="SAM" id="MobiDB-lite"/>
    </source>
</evidence>
<dbReference type="GO" id="GO:0005737">
    <property type="term" value="C:cytoplasm"/>
    <property type="evidence" value="ECO:0007669"/>
    <property type="project" value="TreeGrafter"/>
</dbReference>
<feature type="region of interest" description="Disordered" evidence="1">
    <location>
        <begin position="741"/>
        <end position="776"/>
    </location>
</feature>